<evidence type="ECO:0000313" key="5">
    <source>
        <dbReference type="Proteomes" id="UP000199693"/>
    </source>
</evidence>
<feature type="coiled-coil region" evidence="1">
    <location>
        <begin position="47"/>
        <end position="74"/>
    </location>
</feature>
<evidence type="ECO:0000256" key="1">
    <source>
        <dbReference type="SAM" id="Coils"/>
    </source>
</evidence>
<dbReference type="Proteomes" id="UP000199693">
    <property type="component" value="Unassembled WGS sequence"/>
</dbReference>
<keyword evidence="1" id="KW-0175">Coiled coil</keyword>
<proteinExistence type="predicted"/>
<protein>
    <submittedName>
        <fullName evidence="2">Uncharacterized protein</fullName>
    </submittedName>
</protein>
<organism evidence="2 5">
    <name type="scientific">Pseudomonas delhiensis</name>
    <dbReference type="NCBI Taxonomy" id="366289"/>
    <lineage>
        <taxon>Bacteria</taxon>
        <taxon>Pseudomonadati</taxon>
        <taxon>Pseudomonadota</taxon>
        <taxon>Gammaproteobacteria</taxon>
        <taxon>Pseudomonadales</taxon>
        <taxon>Pseudomonadaceae</taxon>
        <taxon>Pseudomonas</taxon>
    </lineage>
</organism>
<evidence type="ECO:0000313" key="3">
    <source>
        <dbReference type="EMBL" id="SNT57015.1"/>
    </source>
</evidence>
<dbReference type="Proteomes" id="UP000198309">
    <property type="component" value="Unassembled WGS sequence"/>
</dbReference>
<sequence length="148" mass="17168">MVDIHEITKLIKDKKYQETLKKIEEKIAIKVQKDYSDSLAILSQRKLNSANMSIQDAEKILNESEESIINYTIKKYNATHGIEEKIGISKEVENTEFVSYAMSYLLNNIIEMFSAIQGSKELERYLTSIRVKNPKKYATQVLDWIKNS</sequence>
<gene>
    <name evidence="2" type="ORF">SAMN05216189_11001</name>
    <name evidence="3" type="ORF">SAMN06295949_1682</name>
</gene>
<accession>A0A239NQ96</accession>
<dbReference type="EMBL" id="FNEC01000100">
    <property type="protein sequence ID" value="SDL23590.1"/>
    <property type="molecule type" value="Genomic_DNA"/>
</dbReference>
<dbReference type="AlphaFoldDB" id="A0A239NQ96"/>
<reference evidence="2 5" key="1">
    <citation type="submission" date="2016-10" db="EMBL/GenBank/DDBJ databases">
        <authorList>
            <person name="de Groot N.N."/>
        </authorList>
    </citation>
    <scope>NUCLEOTIDE SEQUENCE [LARGE SCALE GENOMIC DNA]</scope>
    <source>
        <strain evidence="2 5">CCM 7361</strain>
    </source>
</reference>
<name>A0A239NQ96_9PSED</name>
<keyword evidence="4" id="KW-1185">Reference proteome</keyword>
<evidence type="ECO:0000313" key="4">
    <source>
        <dbReference type="Proteomes" id="UP000198309"/>
    </source>
</evidence>
<reference evidence="3 4" key="2">
    <citation type="submission" date="2017-06" db="EMBL/GenBank/DDBJ databases">
        <authorList>
            <person name="Varghese N."/>
            <person name="Submissions S."/>
        </authorList>
    </citation>
    <scope>NUCLEOTIDE SEQUENCE [LARGE SCALE GENOMIC DNA]</scope>
    <source>
        <strain evidence="3 4">RLD-1</strain>
    </source>
</reference>
<dbReference type="EMBL" id="FZPC01000068">
    <property type="protein sequence ID" value="SNT57015.1"/>
    <property type="molecule type" value="Genomic_DNA"/>
</dbReference>
<dbReference type="RefSeq" id="WP_139210286.1">
    <property type="nucleotide sequence ID" value="NZ_FNEC01000100.1"/>
</dbReference>
<evidence type="ECO:0000313" key="2">
    <source>
        <dbReference type="EMBL" id="SDL23590.1"/>
    </source>
</evidence>